<keyword evidence="2" id="KW-0614">Plasmid</keyword>
<dbReference type="GO" id="GO:0002161">
    <property type="term" value="F:aminoacyl-tRNA deacylase activity"/>
    <property type="evidence" value="ECO:0007669"/>
    <property type="project" value="InterPro"/>
</dbReference>
<feature type="domain" description="YbaK/aminoacyl-tRNA synthetase-associated" evidence="1">
    <location>
        <begin position="24"/>
        <end position="141"/>
    </location>
</feature>
<dbReference type="PANTHER" id="PTHR30411:SF1">
    <property type="entry name" value="CYTOPLASMIC PROTEIN"/>
    <property type="match status" value="1"/>
</dbReference>
<dbReference type="SUPFAM" id="SSF55826">
    <property type="entry name" value="YbaK/ProRS associated domain"/>
    <property type="match status" value="1"/>
</dbReference>
<geneLocation type="plasmid" evidence="2">
    <name>p-HB236076</name>
</geneLocation>
<organism evidence="2">
    <name type="scientific">Vibrio sp. HB236076</name>
    <dbReference type="NCBI Taxonomy" id="3232307"/>
    <lineage>
        <taxon>Bacteria</taxon>
        <taxon>Pseudomonadati</taxon>
        <taxon>Pseudomonadota</taxon>
        <taxon>Gammaproteobacteria</taxon>
        <taxon>Vibrionales</taxon>
        <taxon>Vibrionaceae</taxon>
        <taxon>Vibrio</taxon>
    </lineage>
</organism>
<dbReference type="InterPro" id="IPR036754">
    <property type="entry name" value="YbaK/aa-tRNA-synt-asso_dom_sf"/>
</dbReference>
<dbReference type="KEGG" id="vih:AB0763_15080"/>
<reference evidence="2" key="1">
    <citation type="submission" date="2024-07" db="EMBL/GenBank/DDBJ databases">
        <title>Genome Analysis of a Potential Novel Vibrio Species Secreting pH- and Thermo-stable Alginate Lyase and its Application in Producing Alginate Oligosaccharides.</title>
        <authorList>
            <person name="Huang H."/>
            <person name="Bao K."/>
        </authorList>
    </citation>
    <scope>NUCLEOTIDE SEQUENCE</scope>
    <source>
        <strain evidence="2">HB236076</strain>
        <plasmid evidence="2">p-HB236076</plasmid>
    </source>
</reference>
<dbReference type="PANTHER" id="PTHR30411">
    <property type="entry name" value="CYTOPLASMIC PROTEIN"/>
    <property type="match status" value="1"/>
</dbReference>
<dbReference type="InterPro" id="IPR007214">
    <property type="entry name" value="YbaK/aa-tRNA-synth-assoc-dom"/>
</dbReference>
<dbReference type="AlphaFoldDB" id="A0AB39HFU7"/>
<dbReference type="Gene3D" id="3.90.960.10">
    <property type="entry name" value="YbaK/aminoacyl-tRNA synthetase-associated domain"/>
    <property type="match status" value="1"/>
</dbReference>
<accession>A0AB39HFU7</accession>
<protein>
    <submittedName>
        <fullName evidence="2">YbaK/EbsC family protein</fullName>
    </submittedName>
</protein>
<gene>
    <name evidence="2" type="ORF">AB0763_15080</name>
</gene>
<sequence>MSVERVKAFLAQHATDLEVTELTQSTATVLEAARAFQVEPSQIAKTLSLYLEEGVALVVMAGDAKIHNSKFKRHFGIKPRMLKSEDVEPLTGFRPGGVCPFTSHQGVRIFCDESLKAHEHVLPAGGNSNSGVRITPNQLAKICQADWIDVAKDPRLENA</sequence>
<dbReference type="EMBL" id="CP162602">
    <property type="protein sequence ID" value="XDK27086.1"/>
    <property type="molecule type" value="Genomic_DNA"/>
</dbReference>
<evidence type="ECO:0000259" key="1">
    <source>
        <dbReference type="Pfam" id="PF04073"/>
    </source>
</evidence>
<dbReference type="Pfam" id="PF04073">
    <property type="entry name" value="tRNA_edit"/>
    <property type="match status" value="1"/>
</dbReference>
<proteinExistence type="predicted"/>
<name>A0AB39HFU7_9VIBR</name>
<dbReference type="RefSeq" id="WP_306099265.1">
    <property type="nucleotide sequence ID" value="NZ_CP162602.1"/>
</dbReference>
<evidence type="ECO:0000313" key="2">
    <source>
        <dbReference type="EMBL" id="XDK27086.1"/>
    </source>
</evidence>
<dbReference type="CDD" id="cd04333">
    <property type="entry name" value="ProX_deacylase"/>
    <property type="match status" value="1"/>
</dbReference>